<gene>
    <name evidence="3" type="ORF">SAMN04488506_0511</name>
</gene>
<evidence type="ECO:0000313" key="4">
    <source>
        <dbReference type="Proteomes" id="UP000199136"/>
    </source>
</evidence>
<reference evidence="3 4" key="1">
    <citation type="submission" date="2016-10" db="EMBL/GenBank/DDBJ databases">
        <authorList>
            <person name="de Groot N.N."/>
        </authorList>
    </citation>
    <scope>NUCLEOTIDE SEQUENCE [LARGE SCALE GENOMIC DNA]</scope>
    <source>
        <strain evidence="3 4">DSM 20581</strain>
    </source>
</reference>
<dbReference type="GO" id="GO:0005737">
    <property type="term" value="C:cytoplasm"/>
    <property type="evidence" value="ECO:0007669"/>
    <property type="project" value="TreeGrafter"/>
</dbReference>
<dbReference type="AlphaFoldDB" id="A0A1I5VG93"/>
<evidence type="ECO:0000256" key="2">
    <source>
        <dbReference type="PIRSR" id="PIRSR613078-2"/>
    </source>
</evidence>
<keyword evidence="4" id="KW-1185">Reference proteome</keyword>
<dbReference type="PANTHER" id="PTHR48100:SF1">
    <property type="entry name" value="HISTIDINE PHOSPHATASE FAMILY PROTEIN-RELATED"/>
    <property type="match status" value="1"/>
</dbReference>
<dbReference type="Proteomes" id="UP000199136">
    <property type="component" value="Unassembled WGS sequence"/>
</dbReference>
<proteinExistence type="predicted"/>
<dbReference type="InterPro" id="IPR050275">
    <property type="entry name" value="PGM_Phosphatase"/>
</dbReference>
<dbReference type="GO" id="GO:0016791">
    <property type="term" value="F:phosphatase activity"/>
    <property type="evidence" value="ECO:0007669"/>
    <property type="project" value="TreeGrafter"/>
</dbReference>
<feature type="active site" description="Proton donor/acceptor" evidence="1">
    <location>
        <position position="85"/>
    </location>
</feature>
<dbReference type="SUPFAM" id="SSF53254">
    <property type="entry name" value="Phosphoglycerate mutase-like"/>
    <property type="match status" value="1"/>
</dbReference>
<feature type="active site" description="Tele-phosphohistidine intermediate" evidence="1">
    <location>
        <position position="9"/>
    </location>
</feature>
<protein>
    <submittedName>
        <fullName evidence="3">Probable phosphoglycerate mutase</fullName>
    </submittedName>
</protein>
<dbReference type="Gene3D" id="3.40.50.1240">
    <property type="entry name" value="Phosphoglycerate mutase-like"/>
    <property type="match status" value="1"/>
</dbReference>
<dbReference type="InterPro" id="IPR029033">
    <property type="entry name" value="His_PPase_superfam"/>
</dbReference>
<name>A0A1I5VG93_9LACT</name>
<dbReference type="CDD" id="cd07067">
    <property type="entry name" value="HP_PGM_like"/>
    <property type="match status" value="1"/>
</dbReference>
<feature type="binding site" evidence="2">
    <location>
        <begin position="85"/>
        <end position="88"/>
    </location>
    <ligand>
        <name>substrate</name>
    </ligand>
</feature>
<dbReference type="EMBL" id="FOXW01000001">
    <property type="protein sequence ID" value="SFQ06006.1"/>
    <property type="molecule type" value="Genomic_DNA"/>
</dbReference>
<feature type="binding site" evidence="2">
    <location>
        <begin position="8"/>
        <end position="15"/>
    </location>
    <ligand>
        <name>substrate</name>
    </ligand>
</feature>
<dbReference type="SMART" id="SM00855">
    <property type="entry name" value="PGAM"/>
    <property type="match status" value="1"/>
</dbReference>
<dbReference type="OrthoDB" id="9782128at2"/>
<dbReference type="Pfam" id="PF00300">
    <property type="entry name" value="His_Phos_1"/>
    <property type="match status" value="1"/>
</dbReference>
<dbReference type="STRING" id="82801.SAMN04488506_0511"/>
<dbReference type="InterPro" id="IPR013078">
    <property type="entry name" value="His_Pase_superF_clade-1"/>
</dbReference>
<evidence type="ECO:0000313" key="3">
    <source>
        <dbReference type="EMBL" id="SFQ06006.1"/>
    </source>
</evidence>
<evidence type="ECO:0000256" key="1">
    <source>
        <dbReference type="PIRSR" id="PIRSR613078-1"/>
    </source>
</evidence>
<dbReference type="RefSeq" id="WP_092479565.1">
    <property type="nucleotide sequence ID" value="NZ_FOXW01000001.1"/>
</dbReference>
<dbReference type="PANTHER" id="PTHR48100">
    <property type="entry name" value="BROAD-SPECIFICITY PHOSPHATASE YOR283W-RELATED"/>
    <property type="match status" value="1"/>
</dbReference>
<accession>A0A1I5VG93</accession>
<organism evidence="3 4">
    <name type="scientific">Desemzia incerta</name>
    <dbReference type="NCBI Taxonomy" id="82801"/>
    <lineage>
        <taxon>Bacteria</taxon>
        <taxon>Bacillati</taxon>
        <taxon>Bacillota</taxon>
        <taxon>Bacilli</taxon>
        <taxon>Lactobacillales</taxon>
        <taxon>Carnobacteriaceae</taxon>
        <taxon>Desemzia</taxon>
    </lineage>
</organism>
<feature type="binding site" evidence="2">
    <location>
        <position position="59"/>
    </location>
    <ligand>
        <name>substrate</name>
    </ligand>
</feature>
<sequence length="207" mass="23464">MTKLYFVRHGKTEYNLADRVQGGDVDSPLLPESKEDAIKTGIALKDKRISHVITSPQHRAVETSELITNQFEHPFTVHFDEKFKELKYGDWEGAFIPQLKQSFPEMFHHLRVRPELYDPTEIGGETYLELVKRGIAVVETACAAFPGKDLLFVGHSITITCTMLSLLKKETKDLRSSPPLENTSISILNLTDGHYSLEKWNGIDHLA</sequence>